<protein>
    <submittedName>
        <fullName evidence="6">Flagellar hook-length control protein FliK</fullName>
    </submittedName>
</protein>
<evidence type="ECO:0000313" key="7">
    <source>
        <dbReference type="Proteomes" id="UP001178662"/>
    </source>
</evidence>
<dbReference type="InterPro" id="IPR038610">
    <property type="entry name" value="FliK-like_C_sf"/>
</dbReference>
<dbReference type="Gene3D" id="3.30.750.140">
    <property type="match status" value="1"/>
</dbReference>
<dbReference type="PANTHER" id="PTHR37533">
    <property type="entry name" value="FLAGELLAR HOOK-LENGTH CONTROL PROTEIN"/>
    <property type="match status" value="1"/>
</dbReference>
<feature type="region of interest" description="Disordered" evidence="4">
    <location>
        <begin position="425"/>
        <end position="454"/>
    </location>
</feature>
<dbReference type="PRINTS" id="PR01007">
    <property type="entry name" value="FLGHOOKFLIK"/>
</dbReference>
<dbReference type="GO" id="GO:0009424">
    <property type="term" value="C:bacterial-type flagellum hook"/>
    <property type="evidence" value="ECO:0007669"/>
    <property type="project" value="InterPro"/>
</dbReference>
<dbReference type="InterPro" id="IPR021136">
    <property type="entry name" value="Flagellar_hook_control-like_C"/>
</dbReference>
<name>A0AA95F1Y2_9BACL</name>
<dbReference type="PANTHER" id="PTHR37533:SF2">
    <property type="entry name" value="FLAGELLAR HOOK-LENGTH CONTROL PROTEIN"/>
    <property type="match status" value="1"/>
</dbReference>
<comment type="similarity">
    <text evidence="2">Belongs to the FliK family.</text>
</comment>
<proteinExistence type="inferred from homology"/>
<organism evidence="6 7">
    <name type="scientific">Candidatus Cohnella colombiensis</name>
    <dbReference type="NCBI Taxonomy" id="3121368"/>
    <lineage>
        <taxon>Bacteria</taxon>
        <taxon>Bacillati</taxon>
        <taxon>Bacillota</taxon>
        <taxon>Bacilli</taxon>
        <taxon>Bacillales</taxon>
        <taxon>Paenibacillaceae</taxon>
        <taxon>Cohnella</taxon>
    </lineage>
</organism>
<dbReference type="InterPro" id="IPR001635">
    <property type="entry name" value="Flag_hook_Flik"/>
</dbReference>
<keyword evidence="3" id="KW-1005">Bacterial flagellum biogenesis</keyword>
<dbReference type="Proteomes" id="UP001178662">
    <property type="component" value="Chromosome"/>
</dbReference>
<evidence type="ECO:0000256" key="3">
    <source>
        <dbReference type="ARBA" id="ARBA00022795"/>
    </source>
</evidence>
<evidence type="ECO:0000259" key="5">
    <source>
        <dbReference type="Pfam" id="PF02120"/>
    </source>
</evidence>
<dbReference type="InterPro" id="IPR052563">
    <property type="entry name" value="FliK"/>
</dbReference>
<dbReference type="Pfam" id="PF02120">
    <property type="entry name" value="Flg_hook"/>
    <property type="match status" value="1"/>
</dbReference>
<comment type="function">
    <text evidence="1">Controls the length of the flagellar hook.</text>
</comment>
<reference evidence="6" key="1">
    <citation type="submission" date="2023-03" db="EMBL/GenBank/DDBJ databases">
        <title>Andean soil-derived lignocellulolytic bacterial consortium as a source of novel taxa and putative plastic-active enzymes.</title>
        <authorList>
            <person name="Diaz-Garcia L."/>
            <person name="Chuvochina M."/>
            <person name="Feuerriegel G."/>
            <person name="Bunk B."/>
            <person name="Sproer C."/>
            <person name="Streit W.R."/>
            <person name="Rodriguez L.M."/>
            <person name="Overmann J."/>
            <person name="Jimenez D.J."/>
        </authorList>
    </citation>
    <scope>NUCLEOTIDE SEQUENCE</scope>
    <source>
        <strain evidence="6">MAG 2441</strain>
    </source>
</reference>
<evidence type="ECO:0000313" key="6">
    <source>
        <dbReference type="EMBL" id="WEK56187.1"/>
    </source>
</evidence>
<accession>A0AA95F1Y2</accession>
<dbReference type="AlphaFoldDB" id="A0AA95F1Y2"/>
<evidence type="ECO:0000256" key="4">
    <source>
        <dbReference type="SAM" id="MobiDB-lite"/>
    </source>
</evidence>
<keyword evidence="6" id="KW-0966">Cell projection</keyword>
<evidence type="ECO:0000256" key="1">
    <source>
        <dbReference type="ARBA" id="ARBA00003944"/>
    </source>
</evidence>
<feature type="domain" description="Flagellar hook-length control protein-like C-terminal" evidence="5">
    <location>
        <begin position="347"/>
        <end position="424"/>
    </location>
</feature>
<dbReference type="CDD" id="cd17470">
    <property type="entry name" value="T3SS_Flik_C"/>
    <property type="match status" value="1"/>
</dbReference>
<dbReference type="EMBL" id="CP119317">
    <property type="protein sequence ID" value="WEK56187.1"/>
    <property type="molecule type" value="Genomic_DNA"/>
</dbReference>
<keyword evidence="7" id="KW-1185">Reference proteome</keyword>
<gene>
    <name evidence="6" type="ORF">P0Y55_09110</name>
</gene>
<evidence type="ECO:0000256" key="2">
    <source>
        <dbReference type="ARBA" id="ARBA00009149"/>
    </source>
</evidence>
<sequence length="483" mass="51401">MDMMVSATPTSTATPNGLAVSANSTGGASTNGKSFMGALVQAINGGSETGTTTASVPAALSTTSLLAQFIQQPDEAQATDVLALLGKLLDQVQQFQQQDVATKEAEEALSALMAALQNLLGQLDPSATTERTALQSSFDTSQTSVITAEEQQSSAQGMQQLATHAIQLLQQLIVAVENQGSSIPMSAVQNGEMKAILDVLADQLTKVNAEASKTATNVKDHDAVRTAQANVKALIQQPVSTDAQNVVAVTTEVKRAAPLFRDVAWQMNVVDSSEADASEKTATTVTAVTSSSADQSAGADAKPAWTLMNNDQTLAAHQVAKPSQPAQVPVQQFAEQMDKQIVKQFLLTQGNGISEAKLLLTPEHLGQVEVRIVMQNGQMTAQFMTNNPMAKELLDNQMAQLRTSLQSQGLQVERLEVVQQTASTNTSFLHQDQRQQSFGGNRNETSGHNQDGMYEGLDEFESELDRSTYLRDIGYGSSLNVTA</sequence>
<keyword evidence="6" id="KW-0282">Flagellum</keyword>
<feature type="compositionally biased region" description="Polar residues" evidence="4">
    <location>
        <begin position="425"/>
        <end position="449"/>
    </location>
</feature>
<dbReference type="GO" id="GO:0044780">
    <property type="term" value="P:bacterial-type flagellum assembly"/>
    <property type="evidence" value="ECO:0007669"/>
    <property type="project" value="InterPro"/>
</dbReference>
<keyword evidence="6" id="KW-0969">Cilium</keyword>